<evidence type="ECO:0008006" key="4">
    <source>
        <dbReference type="Google" id="ProtNLM"/>
    </source>
</evidence>
<sequence>MKPLARALFFLLFASPALAEPMTFRLAGNGGNCEECAWVVAEGEIVASTPDDFTRFMDGKFARLVVFDSPGGELGTALRLGRLLRERGHLTGVGQTVKDDYGTFSKVIEGSCESACAFAFMGGEARRIDEPDANVFVPLPGRIGMHRFYTREGNEIPSAATQQIMGQLLIYVQDMGVDPRVLSLASTASEDEMYFFSAQELSELRLVTTRSQGPAVPRIVADGLAVEWTHHDDARRVERYIQMHCRGTPDQWILTVTRLNALSDPGASAGLDFAPYEHDEIMYNDMHIRIAGEQVAMAKSDILAEQSNGRDLRLAVRLPVDIREHAGHEYRFVTTQLRMATGLYWAGGNFPDANTLNVLSRACITE</sequence>
<dbReference type="OrthoDB" id="5936191at2"/>
<dbReference type="RefSeq" id="WP_094023092.1">
    <property type="nucleotide sequence ID" value="NZ_FXYF01000016.1"/>
</dbReference>
<feature type="signal peptide" evidence="1">
    <location>
        <begin position="1"/>
        <end position="19"/>
    </location>
</feature>
<evidence type="ECO:0000313" key="3">
    <source>
        <dbReference type="Proteomes" id="UP000207598"/>
    </source>
</evidence>
<dbReference type="Proteomes" id="UP000207598">
    <property type="component" value="Unassembled WGS sequence"/>
</dbReference>
<protein>
    <recommendedName>
        <fullName evidence="4">Periplasmic protein-like protein</fullName>
    </recommendedName>
</protein>
<evidence type="ECO:0000256" key="1">
    <source>
        <dbReference type="SAM" id="SignalP"/>
    </source>
</evidence>
<reference evidence="2 3" key="1">
    <citation type="submission" date="2017-05" db="EMBL/GenBank/DDBJ databases">
        <authorList>
            <person name="Song R."/>
            <person name="Chenine A.L."/>
            <person name="Ruprecht R.M."/>
        </authorList>
    </citation>
    <scope>NUCLEOTIDE SEQUENCE [LARGE SCALE GENOMIC DNA]</scope>
    <source>
        <strain evidence="2 3">CECT 8898</strain>
    </source>
</reference>
<proteinExistence type="predicted"/>
<accession>A0A238L3A8</accession>
<keyword evidence="3" id="KW-1185">Reference proteome</keyword>
<feature type="chain" id="PRO_5012579385" description="Periplasmic protein-like protein" evidence="1">
    <location>
        <begin position="20"/>
        <end position="366"/>
    </location>
</feature>
<keyword evidence="1" id="KW-0732">Signal</keyword>
<gene>
    <name evidence="2" type="ORF">MAA8898_04348</name>
</gene>
<dbReference type="AlphaFoldDB" id="A0A238L3A8"/>
<name>A0A238L3A8_9RHOB</name>
<dbReference type="EMBL" id="FXYF01000016">
    <property type="protein sequence ID" value="SMX49564.1"/>
    <property type="molecule type" value="Genomic_DNA"/>
</dbReference>
<organism evidence="2 3">
    <name type="scientific">Maliponia aquimaris</name>
    <dbReference type="NCBI Taxonomy" id="1673631"/>
    <lineage>
        <taxon>Bacteria</taxon>
        <taxon>Pseudomonadati</taxon>
        <taxon>Pseudomonadota</taxon>
        <taxon>Alphaproteobacteria</taxon>
        <taxon>Rhodobacterales</taxon>
        <taxon>Paracoccaceae</taxon>
        <taxon>Maliponia</taxon>
    </lineage>
</organism>
<evidence type="ECO:0000313" key="2">
    <source>
        <dbReference type="EMBL" id="SMX49564.1"/>
    </source>
</evidence>